<evidence type="ECO:0000313" key="2">
    <source>
        <dbReference type="Proteomes" id="UP000020561"/>
    </source>
</evidence>
<organism evidence="1 2">
    <name type="scientific">Mycobacterium kansasii 662</name>
    <dbReference type="NCBI Taxonomy" id="1299326"/>
    <lineage>
        <taxon>Bacteria</taxon>
        <taxon>Bacillati</taxon>
        <taxon>Actinomycetota</taxon>
        <taxon>Actinomycetes</taxon>
        <taxon>Mycobacteriales</taxon>
        <taxon>Mycobacteriaceae</taxon>
        <taxon>Mycobacterium</taxon>
    </lineage>
</organism>
<sequence>MTAENIDQLMLDRGFEGDIGLLHIDIDGNDYWVWRGLTAVRPGIAIIEYNSVFGVEARDHGPVRPQVQQSGTLRQSVFRHIPAGAVRPGPI</sequence>
<comment type="caution">
    <text evidence="1">The sequence shown here is derived from an EMBL/GenBank/DDBJ whole genome shotgun (WGS) entry which is preliminary data.</text>
</comment>
<dbReference type="GO" id="GO:0032259">
    <property type="term" value="P:methylation"/>
    <property type="evidence" value="ECO:0007669"/>
    <property type="project" value="UniProtKB-KW"/>
</dbReference>
<dbReference type="AlphaFoldDB" id="X7XPF4"/>
<protein>
    <submittedName>
        <fullName evidence="1">Methyltransferase FkbM domain protein</fullName>
    </submittedName>
</protein>
<evidence type="ECO:0000313" key="1">
    <source>
        <dbReference type="EMBL" id="ETZ96766.1"/>
    </source>
</evidence>
<gene>
    <name evidence="1" type="ORF">I545_6889</name>
</gene>
<keyword evidence="1" id="KW-0489">Methyltransferase</keyword>
<keyword evidence="1" id="KW-0808">Transferase</keyword>
<dbReference type="GO" id="GO:0008168">
    <property type="term" value="F:methyltransferase activity"/>
    <property type="evidence" value="ECO:0007669"/>
    <property type="project" value="UniProtKB-KW"/>
</dbReference>
<proteinExistence type="predicted"/>
<dbReference type="RefSeq" id="WP_368072829.1">
    <property type="nucleotide sequence ID" value="NZ_JAOA01000038.1"/>
</dbReference>
<reference evidence="1 2" key="1">
    <citation type="submission" date="2013-12" db="EMBL/GenBank/DDBJ databases">
        <authorList>
            <person name="Brown-Elliot B."/>
            <person name="Wallace R."/>
            <person name="Lenaerts A."/>
            <person name="Ordway D."/>
            <person name="DeGroote M.A."/>
            <person name="Parker T."/>
            <person name="Sizemore C."/>
            <person name="Tallon L.J."/>
            <person name="Sadzewicz L.K."/>
            <person name="Sengamalay N."/>
            <person name="Fraser C.M."/>
            <person name="Hine E."/>
            <person name="Shefchek K.A."/>
            <person name="Das S.P."/>
            <person name="Tettelin H."/>
        </authorList>
    </citation>
    <scope>NUCLEOTIDE SEQUENCE [LARGE SCALE GENOMIC DNA]</scope>
    <source>
        <strain evidence="1 2">662</strain>
    </source>
</reference>
<dbReference type="PATRIC" id="fig|1299326.3.peg.6613"/>
<accession>X7XPF4</accession>
<dbReference type="EMBL" id="JAOA01000038">
    <property type="protein sequence ID" value="ETZ96766.1"/>
    <property type="molecule type" value="Genomic_DNA"/>
</dbReference>
<dbReference type="Proteomes" id="UP000020561">
    <property type="component" value="Unassembled WGS sequence"/>
</dbReference>
<name>X7XPF4_MYCKA</name>